<accession>A0ABZ2YPL4</accession>
<name>A0ABZ2YPL4_9BACT</name>
<gene>
    <name evidence="2" type="ORF">WJU16_00150</name>
</gene>
<protein>
    <recommendedName>
        <fullName evidence="4">DUF4595 domain-containing protein</fullName>
    </recommendedName>
</protein>
<keyword evidence="3" id="KW-1185">Reference proteome</keyword>
<evidence type="ECO:0008006" key="4">
    <source>
        <dbReference type="Google" id="ProtNLM"/>
    </source>
</evidence>
<evidence type="ECO:0000256" key="1">
    <source>
        <dbReference type="SAM" id="SignalP"/>
    </source>
</evidence>
<dbReference type="PROSITE" id="PS51257">
    <property type="entry name" value="PROKAR_LIPOPROTEIN"/>
    <property type="match status" value="1"/>
</dbReference>
<keyword evidence="1" id="KW-0732">Signal</keyword>
<organism evidence="2 3">
    <name type="scientific">Chitinophaga pollutisoli</name>
    <dbReference type="NCBI Taxonomy" id="3133966"/>
    <lineage>
        <taxon>Bacteria</taxon>
        <taxon>Pseudomonadati</taxon>
        <taxon>Bacteroidota</taxon>
        <taxon>Chitinophagia</taxon>
        <taxon>Chitinophagales</taxon>
        <taxon>Chitinophagaceae</taxon>
        <taxon>Chitinophaga</taxon>
    </lineage>
</organism>
<dbReference type="Proteomes" id="UP001485459">
    <property type="component" value="Chromosome"/>
</dbReference>
<dbReference type="RefSeq" id="WP_341836297.1">
    <property type="nucleotide sequence ID" value="NZ_CP149822.1"/>
</dbReference>
<reference evidence="3" key="1">
    <citation type="submission" date="2024-03" db="EMBL/GenBank/DDBJ databases">
        <title>Chitinophaga horti sp. nov., isolated from garden soil.</title>
        <authorList>
            <person name="Lee D.S."/>
            <person name="Han D.M."/>
            <person name="Baek J.H."/>
            <person name="Choi D.G."/>
            <person name="Jeon J.H."/>
            <person name="Jeon C.O."/>
        </authorList>
    </citation>
    <scope>NUCLEOTIDE SEQUENCE [LARGE SCALE GENOMIC DNA]</scope>
    <source>
        <strain evidence="3">GPA1</strain>
    </source>
</reference>
<dbReference type="EMBL" id="CP149822">
    <property type="protein sequence ID" value="WZN41448.1"/>
    <property type="molecule type" value="Genomic_DNA"/>
</dbReference>
<proteinExistence type="predicted"/>
<evidence type="ECO:0000313" key="3">
    <source>
        <dbReference type="Proteomes" id="UP001485459"/>
    </source>
</evidence>
<sequence length="265" mass="29864">MKQLLSCAACVLLLAACSKNNSDGPPKEDPAAIKYLTWAGEKNGNTKLDGFSISYNAQNRLEALINSGNDEGMRKWYDNAGNLITSEVFTEDVLSRLHVHYVNGVPDTAVERYFDKATNDKTDAFFLSYTVEGNRVVRIRMKDSAGVKPTTDIHVRYTGENVTSMLQVPMDDQLDTLMYYEWTYGTKKNPFLASKMKFHVAPTGSALYFQSANDQLTQRFRMPGLDIDEREKFVNQFDAAGYPTRQAGIVEGETDSTIIHFEYKQ</sequence>
<feature type="chain" id="PRO_5047117953" description="DUF4595 domain-containing protein" evidence="1">
    <location>
        <begin position="23"/>
        <end position="265"/>
    </location>
</feature>
<evidence type="ECO:0000313" key="2">
    <source>
        <dbReference type="EMBL" id="WZN41448.1"/>
    </source>
</evidence>
<feature type="signal peptide" evidence="1">
    <location>
        <begin position="1"/>
        <end position="22"/>
    </location>
</feature>